<accession>A0A3N2PYW5</accession>
<dbReference type="OrthoDB" id="5236058at2759"/>
<feature type="region of interest" description="Disordered" evidence="1">
    <location>
        <begin position="90"/>
        <end position="110"/>
    </location>
</feature>
<feature type="compositionally biased region" description="Polar residues" evidence="1">
    <location>
        <begin position="11"/>
        <end position="20"/>
    </location>
</feature>
<sequence length="498" mass="55797">MRSSDHRRSNSRQAPESTSGYAGPLPYYHYKPLPPLPTTDISLEDCSQEVLTPAILNSVLVRVSQLLGHIPYAVCGRAAIAHYGYRYAEEANDSSSNDDDDDGDDDGDEKNQVRILCPSYARQVIRGWAAAAGLPVSLAGNEAGHAFLAVTVPEDKSVRKVRIEWMRDDVFKRLGVASRGEAGVRVLAMPELINDLAGVYIEERTRRREEVGDDDDDDGGGGGGSANGRHDGVARQIVWLLGQIDREGLAPEQRITEERVPNVVKADFWTPFTFAHPGAAGLFYDAGFEPPTERFRQDEEAEEEAERMRGGRRLEDEDDDWRAEMESLMAWTGDDEVEASEEEEEAMRRVMEHLKRLDSITDDNLWRMEVERLMFPEDACGVQAPPVARVRSSSSSSEEEEGAAMSFNDSQESLDFALLTAEINSMLLDRRRPDPKENPDSDSDPSSSQVQDVEQSSWTGRHVSSRPRLRRMKGRYFFLRRRDAAQAPVMSRGDLDRT</sequence>
<dbReference type="AlphaFoldDB" id="A0A3N2PYW5"/>
<evidence type="ECO:0000256" key="1">
    <source>
        <dbReference type="SAM" id="MobiDB-lite"/>
    </source>
</evidence>
<evidence type="ECO:0000313" key="2">
    <source>
        <dbReference type="EMBL" id="ROT39618.1"/>
    </source>
</evidence>
<feature type="compositionally biased region" description="Acidic residues" evidence="1">
    <location>
        <begin position="90"/>
        <end position="108"/>
    </location>
</feature>
<reference evidence="2 3" key="1">
    <citation type="journal article" date="2018" name="Mol. Ecol.">
        <title>The obligate alkalophilic soda-lake fungus Sodiomyces alkalinus has shifted to a protein diet.</title>
        <authorList>
            <person name="Grum-Grzhimaylo A.A."/>
            <person name="Falkoski D.L."/>
            <person name="van den Heuvel J."/>
            <person name="Valero-Jimenez C.A."/>
            <person name="Min B."/>
            <person name="Choi I.G."/>
            <person name="Lipzen A."/>
            <person name="Daum C.G."/>
            <person name="Aanen D.K."/>
            <person name="Tsang A."/>
            <person name="Henrissat B."/>
            <person name="Bilanenko E.N."/>
            <person name="de Vries R.P."/>
            <person name="van Kan J.A.L."/>
            <person name="Grigoriev I.V."/>
            <person name="Debets A.J.M."/>
        </authorList>
    </citation>
    <scope>NUCLEOTIDE SEQUENCE [LARGE SCALE GENOMIC DNA]</scope>
    <source>
        <strain evidence="2 3">F11</strain>
    </source>
</reference>
<name>A0A3N2PYW5_SODAK</name>
<evidence type="ECO:0000313" key="3">
    <source>
        <dbReference type="Proteomes" id="UP000272025"/>
    </source>
</evidence>
<protein>
    <submittedName>
        <fullName evidence="2">Uncharacterized protein</fullName>
    </submittedName>
</protein>
<dbReference type="GeneID" id="39580001"/>
<feature type="region of interest" description="Disordered" evidence="1">
    <location>
        <begin position="386"/>
        <end position="409"/>
    </location>
</feature>
<gene>
    <name evidence="2" type="ORF">SODALDRAFT_331726</name>
</gene>
<feature type="region of interest" description="Disordered" evidence="1">
    <location>
        <begin position="294"/>
        <end position="317"/>
    </location>
</feature>
<dbReference type="Proteomes" id="UP000272025">
    <property type="component" value="Unassembled WGS sequence"/>
</dbReference>
<keyword evidence="3" id="KW-1185">Reference proteome</keyword>
<feature type="compositionally biased region" description="Basic and acidic residues" evidence="1">
    <location>
        <begin position="306"/>
        <end position="315"/>
    </location>
</feature>
<proteinExistence type="predicted"/>
<dbReference type="RefSeq" id="XP_028467424.1">
    <property type="nucleotide sequence ID" value="XM_028611523.1"/>
</dbReference>
<organism evidence="2 3">
    <name type="scientific">Sodiomyces alkalinus (strain CBS 110278 / VKM F-3762 / F11)</name>
    <name type="common">Alkaliphilic filamentous fungus</name>
    <dbReference type="NCBI Taxonomy" id="1314773"/>
    <lineage>
        <taxon>Eukaryota</taxon>
        <taxon>Fungi</taxon>
        <taxon>Dikarya</taxon>
        <taxon>Ascomycota</taxon>
        <taxon>Pezizomycotina</taxon>
        <taxon>Sordariomycetes</taxon>
        <taxon>Hypocreomycetidae</taxon>
        <taxon>Glomerellales</taxon>
        <taxon>Plectosphaerellaceae</taxon>
        <taxon>Sodiomyces</taxon>
    </lineage>
</organism>
<feature type="compositionally biased region" description="Basic and acidic residues" evidence="1">
    <location>
        <begin position="428"/>
        <end position="439"/>
    </location>
</feature>
<feature type="region of interest" description="Disordered" evidence="1">
    <location>
        <begin position="1"/>
        <end position="24"/>
    </location>
</feature>
<dbReference type="EMBL" id="ML119053">
    <property type="protein sequence ID" value="ROT39618.1"/>
    <property type="molecule type" value="Genomic_DNA"/>
</dbReference>
<feature type="region of interest" description="Disordered" evidence="1">
    <location>
        <begin position="428"/>
        <end position="466"/>
    </location>
</feature>
<feature type="compositionally biased region" description="Low complexity" evidence="1">
    <location>
        <begin position="444"/>
        <end position="457"/>
    </location>
</feature>
<feature type="region of interest" description="Disordered" evidence="1">
    <location>
        <begin position="207"/>
        <end position="230"/>
    </location>
</feature>
<dbReference type="STRING" id="1314773.A0A3N2PYW5"/>